<evidence type="ECO:0000313" key="5">
    <source>
        <dbReference type="EMBL" id="RIX34867.1"/>
    </source>
</evidence>
<gene>
    <name evidence="5" type="ORF">D3M95_06045</name>
</gene>
<reference evidence="5 6" key="1">
    <citation type="submission" date="2018-09" db="EMBL/GenBank/DDBJ databases">
        <title>Optimization and identification of Corynebacterium falsenii FN1-14 from fish paste.</title>
        <authorList>
            <person name="Daroonpunt R."/>
            <person name="Tanasupawat S."/>
        </authorList>
    </citation>
    <scope>NUCLEOTIDE SEQUENCE [LARGE SCALE GENOMIC DNA]</scope>
    <source>
        <strain evidence="5 6">FN1-14</strain>
    </source>
</reference>
<dbReference type="GO" id="GO:0005829">
    <property type="term" value="C:cytosol"/>
    <property type="evidence" value="ECO:0007669"/>
    <property type="project" value="TreeGrafter"/>
</dbReference>
<evidence type="ECO:0000256" key="1">
    <source>
        <dbReference type="ARBA" id="ARBA00022722"/>
    </source>
</evidence>
<dbReference type="RefSeq" id="WP_119664729.1">
    <property type="nucleotide sequence ID" value="NZ_QXJK01000005.1"/>
</dbReference>
<dbReference type="InterPro" id="IPR012337">
    <property type="entry name" value="RNaseH-like_sf"/>
</dbReference>
<dbReference type="EMBL" id="QXJK01000005">
    <property type="protein sequence ID" value="RIX34867.1"/>
    <property type="molecule type" value="Genomic_DNA"/>
</dbReference>
<evidence type="ECO:0000256" key="3">
    <source>
        <dbReference type="ARBA" id="ARBA00022839"/>
    </source>
</evidence>
<dbReference type="STRING" id="1451189.CFAL_06955"/>
<keyword evidence="6" id="KW-1185">Reference proteome</keyword>
<keyword evidence="1" id="KW-0540">Nuclease</keyword>
<dbReference type="PANTHER" id="PTHR30231">
    <property type="entry name" value="DNA POLYMERASE III SUBUNIT EPSILON"/>
    <property type="match status" value="1"/>
</dbReference>
<dbReference type="GO" id="GO:0003676">
    <property type="term" value="F:nucleic acid binding"/>
    <property type="evidence" value="ECO:0007669"/>
    <property type="project" value="InterPro"/>
</dbReference>
<dbReference type="CDD" id="cd06127">
    <property type="entry name" value="DEDDh"/>
    <property type="match status" value="1"/>
</dbReference>
<name>A0A418Q6X9_9CORY</name>
<dbReference type="InterPro" id="IPR013520">
    <property type="entry name" value="Ribonucl_H"/>
</dbReference>
<dbReference type="GO" id="GO:0008408">
    <property type="term" value="F:3'-5' exonuclease activity"/>
    <property type="evidence" value="ECO:0007669"/>
    <property type="project" value="TreeGrafter"/>
</dbReference>
<dbReference type="AlphaFoldDB" id="A0A418Q6X9"/>
<keyword evidence="3 5" id="KW-0269">Exonuclease</keyword>
<evidence type="ECO:0000259" key="4">
    <source>
        <dbReference type="SMART" id="SM00479"/>
    </source>
</evidence>
<proteinExistence type="predicted"/>
<dbReference type="OrthoDB" id="190275at2"/>
<keyword evidence="2" id="KW-0378">Hydrolase</keyword>
<evidence type="ECO:0000256" key="2">
    <source>
        <dbReference type="ARBA" id="ARBA00022801"/>
    </source>
</evidence>
<dbReference type="Gene3D" id="3.30.420.10">
    <property type="entry name" value="Ribonuclease H-like superfamily/Ribonuclease H"/>
    <property type="match status" value="1"/>
</dbReference>
<dbReference type="SMART" id="SM00479">
    <property type="entry name" value="EXOIII"/>
    <property type="match status" value="1"/>
</dbReference>
<protein>
    <submittedName>
        <fullName evidence="5">3'-5' exonuclease</fullName>
    </submittedName>
</protein>
<comment type="caution">
    <text evidence="5">The sequence shown here is derived from an EMBL/GenBank/DDBJ whole genome shotgun (WGS) entry which is preliminary data.</text>
</comment>
<dbReference type="PANTHER" id="PTHR30231:SF4">
    <property type="entry name" value="PROTEIN NEN2"/>
    <property type="match status" value="1"/>
</dbReference>
<evidence type="ECO:0000313" key="6">
    <source>
        <dbReference type="Proteomes" id="UP000285278"/>
    </source>
</evidence>
<sequence length="223" mass="23990">MGWLDALTGKSTRKATGPLADYYAATAPGPDTPLDQLPMLAVDVETTGLNPAKDRILSIGWVPLDGRVITLGGAAYHVVKPESGDGSVGHSATIHGLTDDDVATGRPLSDVLGELLAALAGRAMLVHYEPIEREFLTAACRKLYGSGLKVPTVDTLEIERRHMERMATFPRGEDLRLPRIRQRYGLPAYGSHNALGDALATAELYLVLADRANGHTLRAMQVR</sequence>
<feature type="domain" description="Exonuclease" evidence="4">
    <location>
        <begin position="38"/>
        <end position="214"/>
    </location>
</feature>
<dbReference type="Proteomes" id="UP000285278">
    <property type="component" value="Unassembled WGS sequence"/>
</dbReference>
<dbReference type="Pfam" id="PF00929">
    <property type="entry name" value="RNase_T"/>
    <property type="match status" value="1"/>
</dbReference>
<dbReference type="InterPro" id="IPR036397">
    <property type="entry name" value="RNaseH_sf"/>
</dbReference>
<accession>A0A418Q6X9</accession>
<dbReference type="SUPFAM" id="SSF53098">
    <property type="entry name" value="Ribonuclease H-like"/>
    <property type="match status" value="1"/>
</dbReference>
<organism evidence="5 6">
    <name type="scientific">Corynebacterium falsenii</name>
    <dbReference type="NCBI Taxonomy" id="108486"/>
    <lineage>
        <taxon>Bacteria</taxon>
        <taxon>Bacillati</taxon>
        <taxon>Actinomycetota</taxon>
        <taxon>Actinomycetes</taxon>
        <taxon>Mycobacteriales</taxon>
        <taxon>Corynebacteriaceae</taxon>
        <taxon>Corynebacterium</taxon>
    </lineage>
</organism>